<evidence type="ECO:0000259" key="1">
    <source>
        <dbReference type="Pfam" id="PF22936"/>
    </source>
</evidence>
<name>A0A5J5BYT8_9ASTE</name>
<evidence type="ECO:0000313" key="3">
    <source>
        <dbReference type="Proteomes" id="UP000325577"/>
    </source>
</evidence>
<dbReference type="PANTHER" id="PTHR47592">
    <property type="entry name" value="PBF68 PROTEIN"/>
    <property type="match status" value="1"/>
</dbReference>
<dbReference type="Pfam" id="PF22936">
    <property type="entry name" value="Pol_BBD"/>
    <property type="match status" value="1"/>
</dbReference>
<sequence>MEKYRWWRPDAICGNCKQLGHLTKVCKYKNKCPQSQQAQAVNADPREEQLFAASCFSSYDSGNTWLVDSGYTHHMCHNVAMFRDLDETYSSKVKIGNSEYVKVKGRGTTAVKTTSSIKLIPDVLFVPDISQNLLSVGQMLKKEYSLQFKDNQCNIFDSSRAKLVCVKMRSKSFSINWKQAAEHAYAGITQSVSNLWHRRSCWRMWTEMVSSLIRGFSWMSLGLYLQTQSLPAAKWFEQVTGYCKGIGGSSRSAVLLNSKRCFHMKETVVGFSSRLIAELCSKFCFPTYTACMGGPWKMLSLQTLPSQITTAGTMP</sequence>
<dbReference type="PANTHER" id="PTHR47592:SF27">
    <property type="entry name" value="OS08G0421700 PROTEIN"/>
    <property type="match status" value="1"/>
</dbReference>
<keyword evidence="3" id="KW-1185">Reference proteome</keyword>
<evidence type="ECO:0000313" key="2">
    <source>
        <dbReference type="EMBL" id="KAA8546877.1"/>
    </source>
</evidence>
<feature type="domain" description="Retrovirus-related Pol polyprotein from transposon TNT 1-94-like beta-barrel" evidence="1">
    <location>
        <begin position="65"/>
        <end position="144"/>
    </location>
</feature>
<gene>
    <name evidence="2" type="ORF">F0562_003306</name>
</gene>
<dbReference type="InterPro" id="IPR054722">
    <property type="entry name" value="PolX-like_BBD"/>
</dbReference>
<protein>
    <recommendedName>
        <fullName evidence="1">Retrovirus-related Pol polyprotein from transposon TNT 1-94-like beta-barrel domain-containing protein</fullName>
    </recommendedName>
</protein>
<accession>A0A5J5BYT8</accession>
<dbReference type="EMBL" id="CM018032">
    <property type="protein sequence ID" value="KAA8546877.1"/>
    <property type="molecule type" value="Genomic_DNA"/>
</dbReference>
<proteinExistence type="predicted"/>
<reference evidence="2 3" key="1">
    <citation type="submission" date="2019-09" db="EMBL/GenBank/DDBJ databases">
        <title>A chromosome-level genome assembly of the Chinese tupelo Nyssa sinensis.</title>
        <authorList>
            <person name="Yang X."/>
            <person name="Kang M."/>
            <person name="Yang Y."/>
            <person name="Xiong H."/>
            <person name="Wang M."/>
            <person name="Zhang Z."/>
            <person name="Wang Z."/>
            <person name="Wu H."/>
            <person name="Ma T."/>
            <person name="Liu J."/>
            <person name="Xi Z."/>
        </authorList>
    </citation>
    <scope>NUCLEOTIDE SEQUENCE [LARGE SCALE GENOMIC DNA]</scope>
    <source>
        <strain evidence="2">J267</strain>
        <tissue evidence="2">Leaf</tissue>
    </source>
</reference>
<dbReference type="AlphaFoldDB" id="A0A5J5BYT8"/>
<dbReference type="Proteomes" id="UP000325577">
    <property type="component" value="Linkage Group LG1"/>
</dbReference>
<organism evidence="2 3">
    <name type="scientific">Nyssa sinensis</name>
    <dbReference type="NCBI Taxonomy" id="561372"/>
    <lineage>
        <taxon>Eukaryota</taxon>
        <taxon>Viridiplantae</taxon>
        <taxon>Streptophyta</taxon>
        <taxon>Embryophyta</taxon>
        <taxon>Tracheophyta</taxon>
        <taxon>Spermatophyta</taxon>
        <taxon>Magnoliopsida</taxon>
        <taxon>eudicotyledons</taxon>
        <taxon>Gunneridae</taxon>
        <taxon>Pentapetalae</taxon>
        <taxon>asterids</taxon>
        <taxon>Cornales</taxon>
        <taxon>Nyssaceae</taxon>
        <taxon>Nyssa</taxon>
    </lineage>
</organism>
<dbReference type="OrthoDB" id="1712686at2759"/>